<name>A0ABR9D344_9GAMM</name>
<feature type="transmembrane region" description="Helical" evidence="1">
    <location>
        <begin position="82"/>
        <end position="106"/>
    </location>
</feature>
<dbReference type="RefSeq" id="WP_192375808.1">
    <property type="nucleotide sequence ID" value="NZ_CAJHIV010000001.1"/>
</dbReference>
<dbReference type="EMBL" id="JACXSS010000001">
    <property type="protein sequence ID" value="MBD9357539.1"/>
    <property type="molecule type" value="Genomic_DNA"/>
</dbReference>
<proteinExistence type="predicted"/>
<evidence type="ECO:0000256" key="1">
    <source>
        <dbReference type="SAM" id="Phobius"/>
    </source>
</evidence>
<keyword evidence="1" id="KW-0472">Membrane</keyword>
<evidence type="ECO:0000313" key="2">
    <source>
        <dbReference type="EMBL" id="MBD9357539.1"/>
    </source>
</evidence>
<protein>
    <submittedName>
        <fullName evidence="2">Uncharacterized protein</fullName>
    </submittedName>
</protein>
<reference evidence="2 3" key="1">
    <citation type="submission" date="2020-09" db="EMBL/GenBank/DDBJ databases">
        <title>Methylomonas albis sp. nov. and Methylomonas fluvii sp. nov.: Two cold-adapted methanotrophs from the River Elbe and an amended description of Methylovulum psychrotolerans strain Eb1.</title>
        <authorList>
            <person name="Bussmann I.K."/>
            <person name="Klings K.-W."/>
            <person name="Warnstedt J."/>
            <person name="Hoppert M."/>
            <person name="Saborowski A."/>
            <person name="Horn F."/>
            <person name="Liebner S."/>
        </authorList>
    </citation>
    <scope>NUCLEOTIDE SEQUENCE [LARGE SCALE GENOMIC DNA]</scope>
    <source>
        <strain evidence="2 3">EbA</strain>
    </source>
</reference>
<dbReference type="Proteomes" id="UP000652176">
    <property type="component" value="Unassembled WGS sequence"/>
</dbReference>
<keyword evidence="3" id="KW-1185">Reference proteome</keyword>
<accession>A0ABR9D344</accession>
<comment type="caution">
    <text evidence="2">The sequence shown here is derived from an EMBL/GenBank/DDBJ whole genome shotgun (WGS) entry which is preliminary data.</text>
</comment>
<keyword evidence="1" id="KW-1133">Transmembrane helix</keyword>
<feature type="transmembrane region" description="Helical" evidence="1">
    <location>
        <begin position="17"/>
        <end position="37"/>
    </location>
</feature>
<feature type="transmembrane region" description="Helical" evidence="1">
    <location>
        <begin position="49"/>
        <end position="70"/>
    </location>
</feature>
<organism evidence="2 3">
    <name type="scientific">Methylomonas albis</name>
    <dbReference type="NCBI Taxonomy" id="1854563"/>
    <lineage>
        <taxon>Bacteria</taxon>
        <taxon>Pseudomonadati</taxon>
        <taxon>Pseudomonadota</taxon>
        <taxon>Gammaproteobacteria</taxon>
        <taxon>Methylococcales</taxon>
        <taxon>Methylococcaceae</taxon>
        <taxon>Methylomonas</taxon>
    </lineage>
</organism>
<sequence length="121" mass="13840">MKHSLQQNLFLFTNKQALVIVAYSLIYPLISATTLLYENSLPLSNNFFVLLGILITFPFIPLASSAGTFLMHISEPFMDGRIAYFVGAFPAVLTQAWLLMIVCRLARRWFNSFRIWITAIF</sequence>
<keyword evidence="1" id="KW-0812">Transmembrane</keyword>
<gene>
    <name evidence="2" type="ORF">IE877_16930</name>
</gene>
<evidence type="ECO:0000313" key="3">
    <source>
        <dbReference type="Proteomes" id="UP000652176"/>
    </source>
</evidence>